<reference evidence="1" key="1">
    <citation type="journal article" date="2021" name="Proc. Natl. Acad. Sci. U.S.A.">
        <title>A Catalog of Tens of Thousands of Viruses from Human Metagenomes Reveals Hidden Associations with Chronic Diseases.</title>
        <authorList>
            <person name="Tisza M.J."/>
            <person name="Buck C.B."/>
        </authorList>
    </citation>
    <scope>NUCLEOTIDE SEQUENCE</scope>
    <source>
        <strain evidence="1">CtNZc11</strain>
    </source>
</reference>
<organism evidence="1">
    <name type="scientific">Siphoviridae sp. ctNZc11</name>
    <dbReference type="NCBI Taxonomy" id="2827858"/>
    <lineage>
        <taxon>Viruses</taxon>
        <taxon>Duplodnaviria</taxon>
        <taxon>Heunggongvirae</taxon>
        <taxon>Uroviricota</taxon>
        <taxon>Caudoviricetes</taxon>
    </lineage>
</organism>
<proteinExistence type="predicted"/>
<sequence length="34" mass="4075">MLLSFVAYLLYLFLLTTSTFFSKRIFSFSKLTFQ</sequence>
<evidence type="ECO:0000313" key="1">
    <source>
        <dbReference type="EMBL" id="DAF60770.1"/>
    </source>
</evidence>
<dbReference type="EMBL" id="BK032797">
    <property type="protein sequence ID" value="DAF60770.1"/>
    <property type="molecule type" value="Genomic_DNA"/>
</dbReference>
<accession>A0A8S5TDD0</accession>
<protein>
    <submittedName>
        <fullName evidence="1">Uncharacterized protein</fullName>
    </submittedName>
</protein>
<name>A0A8S5TDD0_9CAUD</name>